<proteinExistence type="predicted"/>
<reference evidence="1 2" key="1">
    <citation type="journal article" date="2021" name="Int. J. Syst. Evol. Microbiol.">
        <title>Amazonocrinis nigriterrae gen. nov., sp. nov., Atlanticothrix silvestris gen. nov., sp. nov. and Dendronalium phyllosphericum gen. nov., sp. nov., nostocacean cyanobacteria from Brazilian environments.</title>
        <authorList>
            <person name="Alvarenga D.O."/>
            <person name="Andreote A.P.D."/>
            <person name="Branco L.H.Z."/>
            <person name="Delbaje E."/>
            <person name="Cruz R.B."/>
            <person name="Varani A.M."/>
            <person name="Fiore M.F."/>
        </authorList>
    </citation>
    <scope>NUCLEOTIDE SEQUENCE [LARGE SCALE GENOMIC DNA]</scope>
    <source>
        <strain evidence="1 2">CENA67</strain>
    </source>
</reference>
<name>A0A8J7L971_9NOST</name>
<dbReference type="AlphaFoldDB" id="A0A8J7L971"/>
<dbReference type="Proteomes" id="UP000632766">
    <property type="component" value="Unassembled WGS sequence"/>
</dbReference>
<gene>
    <name evidence="1" type="ORF">I8748_10985</name>
</gene>
<organism evidence="1 2">
    <name type="scientific">Amazonocrinis nigriterrae CENA67</name>
    <dbReference type="NCBI Taxonomy" id="2794033"/>
    <lineage>
        <taxon>Bacteria</taxon>
        <taxon>Bacillati</taxon>
        <taxon>Cyanobacteriota</taxon>
        <taxon>Cyanophyceae</taxon>
        <taxon>Nostocales</taxon>
        <taxon>Nostocaceae</taxon>
        <taxon>Amazonocrinis</taxon>
        <taxon>Amazonocrinis nigriterrae</taxon>
    </lineage>
</organism>
<keyword evidence="2" id="KW-1185">Reference proteome</keyword>
<dbReference type="RefSeq" id="WP_198124602.1">
    <property type="nucleotide sequence ID" value="NZ_JAECZC010000015.1"/>
</dbReference>
<accession>A0A8J7L971</accession>
<evidence type="ECO:0000313" key="2">
    <source>
        <dbReference type="Proteomes" id="UP000632766"/>
    </source>
</evidence>
<sequence>MEENIPKYRLCTVSSVNMTEALDYFADFIQEKTSYKDKEAYLCIEGSLLIFHCSGIKNLVFLEIHCSVIAKPGEGRIDFVAIAKFINFCNRQKTNIKILRNNSVVPSSIGAIMSDFYGSLPYKKATHYANYRYRVSKLKHE</sequence>
<protein>
    <submittedName>
        <fullName evidence="1">Uncharacterized protein</fullName>
    </submittedName>
</protein>
<dbReference type="EMBL" id="JAECZC010000015">
    <property type="protein sequence ID" value="MBH8562696.1"/>
    <property type="molecule type" value="Genomic_DNA"/>
</dbReference>
<evidence type="ECO:0000313" key="1">
    <source>
        <dbReference type="EMBL" id="MBH8562696.1"/>
    </source>
</evidence>
<comment type="caution">
    <text evidence="1">The sequence shown here is derived from an EMBL/GenBank/DDBJ whole genome shotgun (WGS) entry which is preliminary data.</text>
</comment>